<dbReference type="STRING" id="688269.Theth_1074"/>
<name>F7YYW0_9THEM</name>
<dbReference type="RefSeq" id="WP_013932374.1">
    <property type="nucleotide sequence ID" value="NC_015707.1"/>
</dbReference>
<dbReference type="AlphaFoldDB" id="F7YYW0"/>
<evidence type="ECO:0000313" key="1">
    <source>
        <dbReference type="EMBL" id="AEH51154.1"/>
    </source>
</evidence>
<protein>
    <recommendedName>
        <fullName evidence="3">RNase NYN domain-containing protein</fullName>
    </recommendedName>
</protein>
<dbReference type="PATRIC" id="fig|688269.3.peg.1102"/>
<keyword evidence="2" id="KW-1185">Reference proteome</keyword>
<accession>F7YYW0</accession>
<evidence type="ECO:0000313" key="2">
    <source>
        <dbReference type="Proteomes" id="UP000006804"/>
    </source>
</evidence>
<organism evidence="1 2">
    <name type="scientific">Pseudothermotoga thermarum DSM 5069</name>
    <dbReference type="NCBI Taxonomy" id="688269"/>
    <lineage>
        <taxon>Bacteria</taxon>
        <taxon>Thermotogati</taxon>
        <taxon>Thermotogota</taxon>
        <taxon>Thermotogae</taxon>
        <taxon>Thermotogales</taxon>
        <taxon>Thermotogaceae</taxon>
        <taxon>Pseudothermotoga</taxon>
    </lineage>
</organism>
<dbReference type="OrthoDB" id="37088at2"/>
<dbReference type="EMBL" id="CP002351">
    <property type="protein sequence ID" value="AEH51154.1"/>
    <property type="molecule type" value="Genomic_DNA"/>
</dbReference>
<dbReference type="Proteomes" id="UP000006804">
    <property type="component" value="Chromosome"/>
</dbReference>
<sequence length="313" mass="36872">MLNIYDPDYLNRLKKLRTKRQQIVMLLSSLDKISQDELKSLQRLFIGPIKDKEINFLKFRENLIFLLKGKGVLLDKLEVFAKNLNLPILAGLEVLFWLKPSKFPPFAQEMSNFIGETDLIGYVREARRLLKTYGMQDFIELQAALMKDDDDLDQLASKINAITIYNCYRINRYIPIVENLDSLAKEELMNKLKTHEYIISALFRKPKCPIILDGSNIYKLRGMLKDIEFVLEKLAYEDDFYYPFAVVFDRNIVYLAKNEIEEWLKSKHAIFHSPADEIIIKMALENKAVVVSCDRFLEWNVNIKRINPRRFFE</sequence>
<dbReference type="HOGENOM" id="CLU_077686_0_0_0"/>
<reference evidence="1 2" key="1">
    <citation type="submission" date="2010-11" db="EMBL/GenBank/DDBJ databases">
        <title>The complete genome of Thermotoga thermarum DSM 5069.</title>
        <authorList>
            <consortium name="US DOE Joint Genome Institute (JGI-PGF)"/>
            <person name="Lucas S."/>
            <person name="Copeland A."/>
            <person name="Lapidus A."/>
            <person name="Bruce D."/>
            <person name="Goodwin L."/>
            <person name="Pitluck S."/>
            <person name="Kyrpides N."/>
            <person name="Mavromatis K."/>
            <person name="Ivanova N."/>
            <person name="Zeytun A."/>
            <person name="Brettin T."/>
            <person name="Detter J.C."/>
            <person name="Tapia R."/>
            <person name="Han C."/>
            <person name="Land M."/>
            <person name="Hauser L."/>
            <person name="Markowitz V."/>
            <person name="Cheng J.-F."/>
            <person name="Hugenholtz P."/>
            <person name="Woyke T."/>
            <person name="Wu D."/>
            <person name="Spring S."/>
            <person name="Schroeder M."/>
            <person name="Brambilla E."/>
            <person name="Klenk H.-P."/>
            <person name="Eisen J.A."/>
        </authorList>
    </citation>
    <scope>NUCLEOTIDE SEQUENCE [LARGE SCALE GENOMIC DNA]</scope>
    <source>
        <strain evidence="1 2">DSM 5069</strain>
    </source>
</reference>
<proteinExistence type="predicted"/>
<dbReference type="eggNOG" id="ENOG5032WQ5">
    <property type="taxonomic scope" value="Bacteria"/>
</dbReference>
<evidence type="ECO:0008006" key="3">
    <source>
        <dbReference type="Google" id="ProtNLM"/>
    </source>
</evidence>
<dbReference type="KEGG" id="tta:Theth_1074"/>
<gene>
    <name evidence="1" type="ORF">Theth_1074</name>
</gene>